<dbReference type="GO" id="GO:0046677">
    <property type="term" value="P:response to antibiotic"/>
    <property type="evidence" value="ECO:0007669"/>
    <property type="project" value="UniProtKB-KW"/>
</dbReference>
<dbReference type="InterPro" id="IPR022791">
    <property type="entry name" value="L-PG_synthase/AglD"/>
</dbReference>
<dbReference type="OrthoDB" id="2111097at2"/>
<evidence type="ECO:0000256" key="6">
    <source>
        <dbReference type="RuleBase" id="RU363042"/>
    </source>
</evidence>
<keyword evidence="5 6" id="KW-0472">Membrane</keyword>
<evidence type="ECO:0000313" key="8">
    <source>
        <dbReference type="Proteomes" id="UP000432715"/>
    </source>
</evidence>
<comment type="caution">
    <text evidence="7">The sequence shown here is derived from an EMBL/GenBank/DDBJ whole genome shotgun (WGS) entry which is preliminary data.</text>
</comment>
<evidence type="ECO:0000256" key="4">
    <source>
        <dbReference type="ARBA" id="ARBA00022989"/>
    </source>
</evidence>
<dbReference type="EMBL" id="WBZC01000035">
    <property type="protein sequence ID" value="KAB3534046.1"/>
    <property type="molecule type" value="Genomic_DNA"/>
</dbReference>
<feature type="transmembrane region" description="Helical" evidence="6">
    <location>
        <begin position="276"/>
        <end position="295"/>
    </location>
</feature>
<dbReference type="NCBIfam" id="TIGR00374">
    <property type="entry name" value="flippase-like domain"/>
    <property type="match status" value="1"/>
</dbReference>
<keyword evidence="6" id="KW-0046">Antibiotic resistance</keyword>
<dbReference type="EC" id="2.3.2.3" evidence="6"/>
<comment type="similarity">
    <text evidence="6">Belongs to the LPG synthase family.</text>
</comment>
<comment type="catalytic activity">
    <reaction evidence="6">
        <text>L-lysyl-tRNA(Lys) + a 1,2-diacyl-sn-glycero-3-phospho-(1'-sn-glycerol) = a 1,2-diacyl-sn-glycero-3-phospho-1'-(3'-O-L-lysyl)-sn-glycerol + tRNA(Lys)</text>
        <dbReference type="Rhea" id="RHEA:10668"/>
        <dbReference type="Rhea" id="RHEA-COMP:9696"/>
        <dbReference type="Rhea" id="RHEA-COMP:9697"/>
        <dbReference type="ChEBI" id="CHEBI:64716"/>
        <dbReference type="ChEBI" id="CHEBI:75792"/>
        <dbReference type="ChEBI" id="CHEBI:78442"/>
        <dbReference type="ChEBI" id="CHEBI:78529"/>
        <dbReference type="EC" id="2.3.2.3"/>
    </reaction>
</comment>
<organism evidence="7 8">
    <name type="scientific">Alkaliphilus pronyensis</name>
    <dbReference type="NCBI Taxonomy" id="1482732"/>
    <lineage>
        <taxon>Bacteria</taxon>
        <taxon>Bacillati</taxon>
        <taxon>Bacillota</taxon>
        <taxon>Clostridia</taxon>
        <taxon>Peptostreptococcales</taxon>
        <taxon>Natronincolaceae</taxon>
        <taxon>Alkaliphilus</taxon>
    </lineage>
</organism>
<dbReference type="AlphaFoldDB" id="A0A6I0F779"/>
<evidence type="ECO:0000256" key="3">
    <source>
        <dbReference type="ARBA" id="ARBA00022692"/>
    </source>
</evidence>
<evidence type="ECO:0000313" key="7">
    <source>
        <dbReference type="EMBL" id="KAB3534046.1"/>
    </source>
</evidence>
<dbReference type="PANTHER" id="PTHR39087">
    <property type="entry name" value="UPF0104 MEMBRANE PROTEIN MJ1595"/>
    <property type="match status" value="1"/>
</dbReference>
<dbReference type="GO" id="GO:0005886">
    <property type="term" value="C:plasma membrane"/>
    <property type="evidence" value="ECO:0007669"/>
    <property type="project" value="UniProtKB-SubCell"/>
</dbReference>
<dbReference type="GO" id="GO:0050071">
    <property type="term" value="F:phosphatidylglycerol lysyltransferase activity"/>
    <property type="evidence" value="ECO:0007669"/>
    <property type="project" value="UniProtKB-EC"/>
</dbReference>
<keyword evidence="4 6" id="KW-1133">Transmembrane helix</keyword>
<comment type="subcellular location">
    <subcellularLocation>
        <location evidence="1 6">Cell membrane</location>
        <topology evidence="1 6">Multi-pass membrane protein</topology>
    </subcellularLocation>
</comment>
<evidence type="ECO:0000256" key="5">
    <source>
        <dbReference type="ARBA" id="ARBA00023136"/>
    </source>
</evidence>
<name>A0A6I0F779_9FIRM</name>
<keyword evidence="8" id="KW-1185">Reference proteome</keyword>
<dbReference type="GO" id="GO:0006629">
    <property type="term" value="P:lipid metabolic process"/>
    <property type="evidence" value="ECO:0007669"/>
    <property type="project" value="UniProtKB-KW"/>
</dbReference>
<comment type="function">
    <text evidence="6">Catalyzes the transfer of a lysyl group from L-lysyl-tRNA(Lys) to membrane-bound phosphatidylglycerol (PG), which produces lysylphosphatidylglycerol (LPG), a major component of the bacterial membrane with a positive net charge. LPG synthesis contributes to bacterial virulence as it is involved in the resistance mechanism against cationic antimicrobial peptides (CAMP) produces by the host's immune system (defensins, cathelicidins) and by the competing microorganisms.</text>
</comment>
<feature type="transmembrane region" description="Helical" evidence="6">
    <location>
        <begin position="301"/>
        <end position="317"/>
    </location>
</feature>
<reference evidence="7 8" key="1">
    <citation type="submission" date="2019-10" db="EMBL/GenBank/DDBJ databases">
        <title>Alkaliphilus serpentinus sp. nov. and Alkaliphilus pronyensis sp. nov., two novel anaerobic alkaliphilic species isolated from the serpentinized-hosted hydrothermal field of the Prony Bay (New Caledonia).</title>
        <authorList>
            <person name="Postec A."/>
        </authorList>
    </citation>
    <scope>NUCLEOTIDE SEQUENCE [LARGE SCALE GENOMIC DNA]</scope>
    <source>
        <strain evidence="7 8">LacV</strain>
    </source>
</reference>
<protein>
    <recommendedName>
        <fullName evidence="6">Phosphatidylglycerol lysyltransferase</fullName>
        <ecNumber evidence="6">2.3.2.3</ecNumber>
    </recommendedName>
    <alternativeName>
        <fullName evidence="6">Lysylphosphatidylglycerol synthase</fullName>
    </alternativeName>
</protein>
<feature type="transmembrane region" description="Helical" evidence="6">
    <location>
        <begin position="122"/>
        <end position="141"/>
    </location>
</feature>
<evidence type="ECO:0000256" key="1">
    <source>
        <dbReference type="ARBA" id="ARBA00004651"/>
    </source>
</evidence>
<evidence type="ECO:0000256" key="2">
    <source>
        <dbReference type="ARBA" id="ARBA00022475"/>
    </source>
</evidence>
<keyword evidence="6" id="KW-0443">Lipid metabolism</keyword>
<sequence length="334" mass="37297">MKHRAKFLIIALMALLALLWLVDFKEVYNGIKALDFKVLLLACLMQIITVLLINIQWYGIAKIIGEKISFTGLLHTNLVGTFVESITPSVKAGGEAAKVYSLNKKLGLSLGKATAMVGLQKTVSILAFFVINIVAISGFLLKVKPQEAYVKPLIIALIFLVALLVVLALVVFKPEKAIKAVVKITRLDIKNKWLKNIEIFKETVNEAIKYKRGFVMQLMLSFVIWGFFALKAFIIAYGLQLNLDFFTIAIVTYLTYMVAMVPLLPGGLGSFEGSMVFLMVPFGIPAYKSLAFAIALRFVTFWFVFLISAIYLAIYNLNGFYHDIKKKDVNVQTS</sequence>
<feature type="transmembrane region" description="Helical" evidence="6">
    <location>
        <begin position="218"/>
        <end position="239"/>
    </location>
</feature>
<dbReference type="Proteomes" id="UP000432715">
    <property type="component" value="Unassembled WGS sequence"/>
</dbReference>
<keyword evidence="2" id="KW-1003">Cell membrane</keyword>
<feature type="transmembrane region" description="Helical" evidence="6">
    <location>
        <begin position="245"/>
        <end position="264"/>
    </location>
</feature>
<dbReference type="PANTHER" id="PTHR39087:SF2">
    <property type="entry name" value="UPF0104 MEMBRANE PROTEIN MJ1595"/>
    <property type="match status" value="1"/>
</dbReference>
<accession>A0A6I0F779</accession>
<keyword evidence="3 6" id="KW-0812">Transmembrane</keyword>
<proteinExistence type="inferred from homology"/>
<dbReference type="Pfam" id="PF03706">
    <property type="entry name" value="LPG_synthase_TM"/>
    <property type="match status" value="1"/>
</dbReference>
<dbReference type="RefSeq" id="WP_151861458.1">
    <property type="nucleotide sequence ID" value="NZ_WBZC01000035.1"/>
</dbReference>
<feature type="transmembrane region" description="Helical" evidence="6">
    <location>
        <begin position="34"/>
        <end position="53"/>
    </location>
</feature>
<keyword evidence="6" id="KW-0808">Transferase</keyword>
<gene>
    <name evidence="6" type="primary">mprF</name>
    <name evidence="7" type="ORF">F8154_09905</name>
</gene>
<feature type="transmembrane region" description="Helical" evidence="6">
    <location>
        <begin position="153"/>
        <end position="172"/>
    </location>
</feature>